<dbReference type="Pfam" id="PF02667">
    <property type="entry name" value="SCFA_trans"/>
    <property type="match status" value="1"/>
</dbReference>
<dbReference type="InterPro" id="IPR006160">
    <property type="entry name" value="SCFA_transpt_AtoE"/>
</dbReference>
<dbReference type="Proteomes" id="UP000006900">
    <property type="component" value="Chromosome"/>
</dbReference>
<dbReference type="HOGENOM" id="CLU_2274233_0_0_11"/>
<dbReference type="KEGG" id="mlb:MLBr01982"/>
<proteinExistence type="predicted"/>
<reference evidence="2 3" key="1">
    <citation type="journal article" date="2009" name="Nat. Genet.">
        <title>Comparative genomic and phylogeographic analysis of Mycobacterium leprae.</title>
        <authorList>
            <person name="Monot M."/>
            <person name="Honore N."/>
            <person name="Garnier T."/>
            <person name="Zidane N."/>
            <person name="Sherafi D."/>
            <person name="Paniz-Mondolfi A."/>
            <person name="Matsuoka M."/>
            <person name="Taylor G.M."/>
            <person name="Donoghue H.D."/>
            <person name="Bouwman A."/>
            <person name="Mays S."/>
            <person name="Watson C."/>
            <person name="Lockwood D."/>
            <person name="Khamispour A."/>
            <person name="Dowlati Y."/>
            <person name="Jianping S."/>
            <person name="Rea T.H."/>
            <person name="Vera-Cabrera L."/>
            <person name="Stefani M.M."/>
            <person name="Banu S."/>
            <person name="Macdonald M."/>
            <person name="Sapkota B.R."/>
            <person name="Spencer J.S."/>
            <person name="Thomas J."/>
            <person name="Harshman K."/>
            <person name="Singh P."/>
            <person name="Busso P."/>
            <person name="Gattiker A."/>
            <person name="Rougemont J."/>
            <person name="Brennan P.J."/>
            <person name="Cole S.T."/>
        </authorList>
    </citation>
    <scope>NUCLEOTIDE SEQUENCE [LARGE SCALE GENOMIC DNA]</scope>
    <source>
        <strain evidence="3">Br4923</strain>
    </source>
</reference>
<keyword evidence="1" id="KW-0472">Membrane</keyword>
<feature type="transmembrane region" description="Helical" evidence="1">
    <location>
        <begin position="20"/>
        <end position="38"/>
    </location>
</feature>
<keyword evidence="1" id="KW-0812">Transmembrane</keyword>
<sequence>MSHLTRLCVRYVKRFMPDPYLFAAILTIIVVMLTAPLVRDTTAASMFKARYSGVWGSQHIFHLHVTDGAGPSDWATRWPRLPVLSSAIVHIGVNLRIRCKAL</sequence>
<dbReference type="EMBL" id="FM211192">
    <property type="protein sequence ID" value="CAR72079.1"/>
    <property type="molecule type" value="Genomic_DNA"/>
</dbReference>
<accession>A0A0H3MRN6</accession>
<protein>
    <submittedName>
        <fullName evidence="2">Integral membrane protein</fullName>
    </submittedName>
</protein>
<evidence type="ECO:0000313" key="2">
    <source>
        <dbReference type="EMBL" id="CAR72079.1"/>
    </source>
</evidence>
<dbReference type="AlphaFoldDB" id="A0A0H3MRN6"/>
<keyword evidence="1" id="KW-1133">Transmembrane helix</keyword>
<evidence type="ECO:0000256" key="1">
    <source>
        <dbReference type="SAM" id="Phobius"/>
    </source>
</evidence>
<evidence type="ECO:0000313" key="3">
    <source>
        <dbReference type="Proteomes" id="UP000006900"/>
    </source>
</evidence>
<name>A0A0H3MRN6_MYCLB</name>
<organism evidence="2 3">
    <name type="scientific">Mycobacterium leprae (strain Br4923)</name>
    <dbReference type="NCBI Taxonomy" id="561304"/>
    <lineage>
        <taxon>Bacteria</taxon>
        <taxon>Bacillati</taxon>
        <taxon>Actinomycetota</taxon>
        <taxon>Actinomycetes</taxon>
        <taxon>Mycobacteriales</taxon>
        <taxon>Mycobacteriaceae</taxon>
        <taxon>Mycobacterium</taxon>
    </lineage>
</organism>
<gene>
    <name evidence="2" type="ordered locus">MLBr01982</name>
</gene>